<dbReference type="CDD" id="cd17537">
    <property type="entry name" value="REC_FixJ"/>
    <property type="match status" value="1"/>
</dbReference>
<dbReference type="SUPFAM" id="SSF52172">
    <property type="entry name" value="CheY-like"/>
    <property type="match status" value="1"/>
</dbReference>
<evidence type="ECO:0000313" key="7">
    <source>
        <dbReference type="EMBL" id="OIQ95493.1"/>
    </source>
</evidence>
<dbReference type="AlphaFoldDB" id="A0A1J5S588"/>
<dbReference type="PANTHER" id="PTHR44688">
    <property type="entry name" value="DNA-BINDING TRANSCRIPTIONAL ACTIVATOR DEVR_DOSR"/>
    <property type="match status" value="1"/>
</dbReference>
<gene>
    <name evidence="7" type="primary">tdiR_5</name>
    <name evidence="7" type="ORF">GALL_225570</name>
</gene>
<dbReference type="PRINTS" id="PR00038">
    <property type="entry name" value="HTHLUXR"/>
</dbReference>
<dbReference type="SUPFAM" id="SSF46894">
    <property type="entry name" value="C-terminal effector domain of the bipartite response regulators"/>
    <property type="match status" value="1"/>
</dbReference>
<dbReference type="FunFam" id="3.40.50.2300:FF:000018">
    <property type="entry name" value="DNA-binding transcriptional regulator NtrC"/>
    <property type="match status" value="1"/>
</dbReference>
<dbReference type="InterPro" id="IPR036388">
    <property type="entry name" value="WH-like_DNA-bd_sf"/>
</dbReference>
<feature type="domain" description="Response regulatory" evidence="6">
    <location>
        <begin position="5"/>
        <end position="119"/>
    </location>
</feature>
<dbReference type="Gene3D" id="1.10.10.10">
    <property type="entry name" value="Winged helix-like DNA-binding domain superfamily/Winged helix DNA-binding domain"/>
    <property type="match status" value="1"/>
</dbReference>
<dbReference type="InterPro" id="IPR016032">
    <property type="entry name" value="Sig_transdc_resp-reg_C-effctor"/>
</dbReference>
<dbReference type="PROSITE" id="PS00622">
    <property type="entry name" value="HTH_LUXR_1"/>
    <property type="match status" value="1"/>
</dbReference>
<dbReference type="PANTHER" id="PTHR44688:SF16">
    <property type="entry name" value="DNA-BINDING TRANSCRIPTIONAL ACTIVATOR DEVR_DOSR"/>
    <property type="match status" value="1"/>
</dbReference>
<dbReference type="CDD" id="cd06170">
    <property type="entry name" value="LuxR_C_like"/>
    <property type="match status" value="1"/>
</dbReference>
<evidence type="ECO:0000256" key="3">
    <source>
        <dbReference type="ARBA" id="ARBA00023125"/>
    </source>
</evidence>
<keyword evidence="3" id="KW-0238">DNA-binding</keyword>
<organism evidence="7">
    <name type="scientific">mine drainage metagenome</name>
    <dbReference type="NCBI Taxonomy" id="410659"/>
    <lineage>
        <taxon>unclassified sequences</taxon>
        <taxon>metagenomes</taxon>
        <taxon>ecological metagenomes</taxon>
    </lineage>
</organism>
<dbReference type="EMBL" id="MLJW01000166">
    <property type="protein sequence ID" value="OIQ95493.1"/>
    <property type="molecule type" value="Genomic_DNA"/>
</dbReference>
<dbReference type="PROSITE" id="PS50043">
    <property type="entry name" value="HTH_LUXR_2"/>
    <property type="match status" value="1"/>
</dbReference>
<dbReference type="GO" id="GO:0006355">
    <property type="term" value="P:regulation of DNA-templated transcription"/>
    <property type="evidence" value="ECO:0007669"/>
    <property type="project" value="InterPro"/>
</dbReference>
<evidence type="ECO:0000259" key="6">
    <source>
        <dbReference type="PROSITE" id="PS50110"/>
    </source>
</evidence>
<dbReference type="PROSITE" id="PS50110">
    <property type="entry name" value="RESPONSE_REGULATORY"/>
    <property type="match status" value="1"/>
</dbReference>
<dbReference type="SMART" id="SM00448">
    <property type="entry name" value="REC"/>
    <property type="match status" value="1"/>
</dbReference>
<evidence type="ECO:0000256" key="4">
    <source>
        <dbReference type="ARBA" id="ARBA00023163"/>
    </source>
</evidence>
<dbReference type="GO" id="GO:0000160">
    <property type="term" value="P:phosphorelay signal transduction system"/>
    <property type="evidence" value="ECO:0007669"/>
    <property type="project" value="InterPro"/>
</dbReference>
<keyword evidence="2" id="KW-0805">Transcription regulation</keyword>
<dbReference type="SMART" id="SM00421">
    <property type="entry name" value="HTH_LUXR"/>
    <property type="match status" value="1"/>
</dbReference>
<dbReference type="InterPro" id="IPR000792">
    <property type="entry name" value="Tscrpt_reg_LuxR_C"/>
</dbReference>
<protein>
    <submittedName>
        <fullName evidence="7">Transcriptional regulatory protein TdiR</fullName>
    </submittedName>
</protein>
<dbReference type="Pfam" id="PF00072">
    <property type="entry name" value="Response_reg"/>
    <property type="match status" value="1"/>
</dbReference>
<evidence type="ECO:0000259" key="5">
    <source>
        <dbReference type="PROSITE" id="PS50043"/>
    </source>
</evidence>
<evidence type="ECO:0000256" key="1">
    <source>
        <dbReference type="ARBA" id="ARBA00022553"/>
    </source>
</evidence>
<accession>A0A1J5S588</accession>
<dbReference type="Pfam" id="PF00196">
    <property type="entry name" value="GerE"/>
    <property type="match status" value="1"/>
</dbReference>
<comment type="caution">
    <text evidence="7">The sequence shown here is derived from an EMBL/GenBank/DDBJ whole genome shotgun (WGS) entry which is preliminary data.</text>
</comment>
<dbReference type="InterPro" id="IPR001789">
    <property type="entry name" value="Sig_transdc_resp-reg_receiver"/>
</dbReference>
<proteinExistence type="predicted"/>
<sequence length="203" mass="22545">MNEAKVFVVDDDLSVCDSLFELLEAAGYTVETFQSAEEFLEICTPDTYGCIILDVNMPGMDGPALQKELARRKLILPIIFLSGQGTIPLTVRAIKAGAMDFLTKPVKSSLLLTRVQEAMEQLSVLRRQTETSESIAARMSLLTERESEVMQLAVAGNTNKEIAQCLGISYRTVEIHRSRIMQKTGASNLLELARLCSYHVENR</sequence>
<keyword evidence="1" id="KW-0597">Phosphoprotein</keyword>
<dbReference type="GO" id="GO:0003677">
    <property type="term" value="F:DNA binding"/>
    <property type="evidence" value="ECO:0007669"/>
    <property type="project" value="UniProtKB-KW"/>
</dbReference>
<dbReference type="Gene3D" id="3.40.50.2300">
    <property type="match status" value="1"/>
</dbReference>
<name>A0A1J5S588_9ZZZZ</name>
<keyword evidence="4" id="KW-0804">Transcription</keyword>
<evidence type="ECO:0000256" key="2">
    <source>
        <dbReference type="ARBA" id="ARBA00023015"/>
    </source>
</evidence>
<reference evidence="7" key="1">
    <citation type="submission" date="2016-10" db="EMBL/GenBank/DDBJ databases">
        <title>Sequence of Gallionella enrichment culture.</title>
        <authorList>
            <person name="Poehlein A."/>
            <person name="Muehling M."/>
            <person name="Daniel R."/>
        </authorList>
    </citation>
    <scope>NUCLEOTIDE SEQUENCE</scope>
</reference>
<feature type="domain" description="HTH luxR-type" evidence="5">
    <location>
        <begin position="135"/>
        <end position="203"/>
    </location>
</feature>
<dbReference type="InterPro" id="IPR011006">
    <property type="entry name" value="CheY-like_superfamily"/>
</dbReference>